<evidence type="ECO:0000313" key="5">
    <source>
        <dbReference type="Proteomes" id="UP000199679"/>
    </source>
</evidence>
<gene>
    <name evidence="4" type="ORF">SAMN05216490_1821</name>
</gene>
<evidence type="ECO:0000256" key="2">
    <source>
        <dbReference type="ARBA" id="ARBA00006763"/>
    </source>
</evidence>
<dbReference type="Pfam" id="PF03641">
    <property type="entry name" value="Lysine_decarbox"/>
    <property type="match status" value="1"/>
</dbReference>
<keyword evidence="3" id="KW-0378">Hydrolase</keyword>
<reference evidence="4 5" key="1">
    <citation type="submission" date="2016-10" db="EMBL/GenBank/DDBJ databases">
        <authorList>
            <person name="de Groot N.N."/>
        </authorList>
    </citation>
    <scope>NUCLEOTIDE SEQUENCE [LARGE SCALE GENOMIC DNA]</scope>
    <source>
        <strain evidence="4 5">MP1X4</strain>
    </source>
</reference>
<dbReference type="Proteomes" id="UP000199679">
    <property type="component" value="Chromosome I"/>
</dbReference>
<dbReference type="InterPro" id="IPR031100">
    <property type="entry name" value="LOG_fam"/>
</dbReference>
<dbReference type="GO" id="GO:0009691">
    <property type="term" value="P:cytokinin biosynthetic process"/>
    <property type="evidence" value="ECO:0007669"/>
    <property type="project" value="UniProtKB-UniRule"/>
</dbReference>
<dbReference type="AlphaFoldDB" id="A0A1H1V3D2"/>
<organism evidence="4 5">
    <name type="scientific">Mucilaginibacter mallensis</name>
    <dbReference type="NCBI Taxonomy" id="652787"/>
    <lineage>
        <taxon>Bacteria</taxon>
        <taxon>Pseudomonadati</taxon>
        <taxon>Bacteroidota</taxon>
        <taxon>Sphingobacteriia</taxon>
        <taxon>Sphingobacteriales</taxon>
        <taxon>Sphingobacteriaceae</taxon>
        <taxon>Mucilaginibacter</taxon>
    </lineage>
</organism>
<dbReference type="NCBIfam" id="TIGR00730">
    <property type="entry name" value="Rossman fold protein, TIGR00730 family"/>
    <property type="match status" value="1"/>
</dbReference>
<evidence type="ECO:0000256" key="3">
    <source>
        <dbReference type="RuleBase" id="RU363015"/>
    </source>
</evidence>
<dbReference type="RefSeq" id="WP_091380362.1">
    <property type="nucleotide sequence ID" value="NZ_LT629740.1"/>
</dbReference>
<dbReference type="OrthoDB" id="9801098at2"/>
<comment type="similarity">
    <text evidence="2 3">Belongs to the LOG family.</text>
</comment>
<dbReference type="PANTHER" id="PTHR31223">
    <property type="entry name" value="LOG FAMILY PROTEIN YJL055W"/>
    <property type="match status" value="1"/>
</dbReference>
<comment type="catalytic activity">
    <reaction evidence="1">
        <text>AMP + H2O = D-ribose 5-phosphate + adenine</text>
        <dbReference type="Rhea" id="RHEA:20129"/>
        <dbReference type="ChEBI" id="CHEBI:15377"/>
        <dbReference type="ChEBI" id="CHEBI:16708"/>
        <dbReference type="ChEBI" id="CHEBI:78346"/>
        <dbReference type="ChEBI" id="CHEBI:456215"/>
        <dbReference type="EC" id="3.2.2.4"/>
    </reaction>
</comment>
<sequence length="194" mass="21477">MKNICIFCGANFSGDPLLELAINQLAEIMVSRDVSLIFGGGKVGVMGMIADAVLNKGGKAIGVIPQFLMAKEIAHPGLTELHIVETMHQRKQLMSDLCDGFITMPGGLGTMEEFFEVLTWLQLGLHSRPVGILNVNGFYDLLLKQLDVMVEQRFLKPVNRQLVLSSGDPIELISLMNNFKAETDEAWFKDRNLI</sequence>
<dbReference type="InterPro" id="IPR005269">
    <property type="entry name" value="LOG"/>
</dbReference>
<dbReference type="PANTHER" id="PTHR31223:SF70">
    <property type="entry name" value="LOG FAMILY PROTEIN YJL055W"/>
    <property type="match status" value="1"/>
</dbReference>
<dbReference type="EMBL" id="LT629740">
    <property type="protein sequence ID" value="SDS79150.1"/>
    <property type="molecule type" value="Genomic_DNA"/>
</dbReference>
<protein>
    <recommendedName>
        <fullName evidence="3">Cytokinin riboside 5'-monophosphate phosphoribohydrolase</fullName>
        <ecNumber evidence="3">3.2.2.n1</ecNumber>
    </recommendedName>
</protein>
<name>A0A1H1V3D2_MUCMA</name>
<dbReference type="GO" id="GO:0005829">
    <property type="term" value="C:cytosol"/>
    <property type="evidence" value="ECO:0007669"/>
    <property type="project" value="TreeGrafter"/>
</dbReference>
<dbReference type="GO" id="GO:0008714">
    <property type="term" value="F:AMP nucleosidase activity"/>
    <property type="evidence" value="ECO:0007669"/>
    <property type="project" value="UniProtKB-EC"/>
</dbReference>
<evidence type="ECO:0000313" key="4">
    <source>
        <dbReference type="EMBL" id="SDS79150.1"/>
    </source>
</evidence>
<keyword evidence="5" id="KW-1185">Reference proteome</keyword>
<accession>A0A1H1V3D2</accession>
<keyword evidence="3" id="KW-0203">Cytokinin biosynthesis</keyword>
<dbReference type="Gene3D" id="3.40.50.450">
    <property type="match status" value="1"/>
</dbReference>
<dbReference type="EC" id="3.2.2.n1" evidence="3"/>
<proteinExistence type="inferred from homology"/>
<dbReference type="SUPFAM" id="SSF102405">
    <property type="entry name" value="MCP/YpsA-like"/>
    <property type="match status" value="1"/>
</dbReference>
<dbReference type="STRING" id="652787.SAMN05216490_1821"/>
<evidence type="ECO:0000256" key="1">
    <source>
        <dbReference type="ARBA" id="ARBA00000274"/>
    </source>
</evidence>